<accession>A0A0Q3F4L8</accession>
<dbReference type="PANTHER" id="PTHR31264:SF32">
    <property type="entry name" value="F-BOX DOMAIN-CONTAINING PROTEIN"/>
    <property type="match status" value="1"/>
</dbReference>
<evidence type="ECO:0000313" key="4">
    <source>
        <dbReference type="Proteomes" id="UP000008810"/>
    </source>
</evidence>
<sequence length="388" mass="42617">MRPSPAPAGARRVAAGIHTTQSATTSSLESSDPGPDDPATGGGGQAVEAFLRCYRALHPPPLVGVIGKYFIPAQPPHPSAAAARAFAGFDFSCSSFLPSTAGRRWSRLDFFEGRALLAGGPVKEGKSGIRIFAEHEGSDLQYSEFLVRDLAVCDPVHRRYVLLPAVPADLTALIHKPDFLDMKTFLAPGEDGGDPLSFRVMCMAQHRNKLVLLIFSSGGQWRALTFDRSNAQALASLLQCKPCLSDRQYVHGHFYWPLRFPNKLLALDVHVMEFSAIDLPPEEQNSRFVIVEAAEGMLGMLSICDRDDSEDDAYSLTYSVLRNNQWQSEKVIPLPIMRRYLMEEQLNIGYFSVDIKTLLVELFAGLSEAIFPGRLYAGFPPSLCAPTL</sequence>
<dbReference type="InParanoid" id="A0A0Q3F4L8"/>
<organism evidence="2">
    <name type="scientific">Brachypodium distachyon</name>
    <name type="common">Purple false brome</name>
    <name type="synonym">Trachynia distachya</name>
    <dbReference type="NCBI Taxonomy" id="15368"/>
    <lineage>
        <taxon>Eukaryota</taxon>
        <taxon>Viridiplantae</taxon>
        <taxon>Streptophyta</taxon>
        <taxon>Embryophyta</taxon>
        <taxon>Tracheophyta</taxon>
        <taxon>Spermatophyta</taxon>
        <taxon>Magnoliopsida</taxon>
        <taxon>Liliopsida</taxon>
        <taxon>Poales</taxon>
        <taxon>Poaceae</taxon>
        <taxon>BOP clade</taxon>
        <taxon>Pooideae</taxon>
        <taxon>Stipodae</taxon>
        <taxon>Brachypodieae</taxon>
        <taxon>Brachypodium</taxon>
    </lineage>
</organism>
<dbReference type="EnsemblPlants" id="KQJ93324">
    <property type="protein sequence ID" value="KQJ93324"/>
    <property type="gene ID" value="BRADI_3g03880v3"/>
</dbReference>
<dbReference type="EMBL" id="CM000882">
    <property type="protein sequence ID" value="KQJ93324.1"/>
    <property type="molecule type" value="Genomic_DNA"/>
</dbReference>
<evidence type="ECO:0008006" key="5">
    <source>
        <dbReference type="Google" id="ProtNLM"/>
    </source>
</evidence>
<reference evidence="3" key="3">
    <citation type="submission" date="2018-08" db="UniProtKB">
        <authorList>
            <consortium name="EnsemblPlants"/>
        </authorList>
    </citation>
    <scope>IDENTIFICATION</scope>
    <source>
        <strain evidence="3">cv. Bd21</strain>
    </source>
</reference>
<evidence type="ECO:0000256" key="1">
    <source>
        <dbReference type="SAM" id="MobiDB-lite"/>
    </source>
</evidence>
<gene>
    <name evidence="2" type="ORF">BRADI_3g03880v3</name>
</gene>
<evidence type="ECO:0000313" key="2">
    <source>
        <dbReference type="EMBL" id="KQJ93324.1"/>
    </source>
</evidence>
<dbReference type="PANTHER" id="PTHR31264">
    <property type="entry name" value="OS07G0554500 PROTEIN-RELATED"/>
    <property type="match status" value="1"/>
</dbReference>
<dbReference type="AlphaFoldDB" id="A0A0Q3F4L8"/>
<dbReference type="OrthoDB" id="643896at2759"/>
<feature type="compositionally biased region" description="Polar residues" evidence="1">
    <location>
        <begin position="18"/>
        <end position="30"/>
    </location>
</feature>
<reference evidence="2 3" key="1">
    <citation type="journal article" date="2010" name="Nature">
        <title>Genome sequencing and analysis of the model grass Brachypodium distachyon.</title>
        <authorList>
            <consortium name="International Brachypodium Initiative"/>
        </authorList>
    </citation>
    <scope>NUCLEOTIDE SEQUENCE [LARGE SCALE GENOMIC DNA]</scope>
    <source>
        <strain evidence="2 3">Bd21</strain>
    </source>
</reference>
<feature type="region of interest" description="Disordered" evidence="1">
    <location>
        <begin position="1"/>
        <end position="42"/>
    </location>
</feature>
<dbReference type="Gramene" id="KQJ93324">
    <property type="protein sequence ID" value="KQJ93324"/>
    <property type="gene ID" value="BRADI_3g03880v3"/>
</dbReference>
<name>A0A0Q3F4L8_BRADI</name>
<reference evidence="2" key="2">
    <citation type="submission" date="2017-06" db="EMBL/GenBank/DDBJ databases">
        <title>WGS assembly of Brachypodium distachyon.</title>
        <authorList>
            <consortium name="The International Brachypodium Initiative"/>
            <person name="Lucas S."/>
            <person name="Harmon-Smith M."/>
            <person name="Lail K."/>
            <person name="Tice H."/>
            <person name="Grimwood J."/>
            <person name="Bruce D."/>
            <person name="Barry K."/>
            <person name="Shu S."/>
            <person name="Lindquist E."/>
            <person name="Wang M."/>
            <person name="Pitluck S."/>
            <person name="Vogel J.P."/>
            <person name="Garvin D.F."/>
            <person name="Mockler T.C."/>
            <person name="Schmutz J."/>
            <person name="Rokhsar D."/>
            <person name="Bevan M.W."/>
        </authorList>
    </citation>
    <scope>NUCLEOTIDE SEQUENCE</scope>
    <source>
        <strain evidence="2">Bd21</strain>
    </source>
</reference>
<keyword evidence="4" id="KW-1185">Reference proteome</keyword>
<evidence type="ECO:0000313" key="3">
    <source>
        <dbReference type="EnsemblPlants" id="KQJ93324"/>
    </source>
</evidence>
<protein>
    <recommendedName>
        <fullName evidence="5">DUF1618 domain-containing protein</fullName>
    </recommendedName>
</protein>
<dbReference type="Proteomes" id="UP000008810">
    <property type="component" value="Chromosome 3"/>
</dbReference>
<proteinExistence type="predicted"/>